<organism evidence="3 4">
    <name type="scientific">Mycolicibacterium mucogenicum</name>
    <name type="common">Mycobacterium mucogenicum</name>
    <dbReference type="NCBI Taxonomy" id="56689"/>
    <lineage>
        <taxon>Bacteria</taxon>
        <taxon>Bacillati</taxon>
        <taxon>Actinomycetota</taxon>
        <taxon>Actinomycetes</taxon>
        <taxon>Mycobacteriales</taxon>
        <taxon>Mycobacteriaceae</taxon>
        <taxon>Mycolicibacterium</taxon>
    </lineage>
</organism>
<evidence type="ECO:0008006" key="5">
    <source>
        <dbReference type="Google" id="ProtNLM"/>
    </source>
</evidence>
<evidence type="ECO:0000313" key="4">
    <source>
        <dbReference type="Proteomes" id="UP000294929"/>
    </source>
</evidence>
<dbReference type="Proteomes" id="UP000294929">
    <property type="component" value="Unassembled WGS sequence"/>
</dbReference>
<feature type="region of interest" description="Disordered" evidence="1">
    <location>
        <begin position="136"/>
        <end position="192"/>
    </location>
</feature>
<keyword evidence="2" id="KW-0732">Signal</keyword>
<comment type="caution">
    <text evidence="3">The sequence shown here is derived from an EMBL/GenBank/DDBJ whole genome shotgun (WGS) entry which is preliminary data.</text>
</comment>
<evidence type="ECO:0000256" key="1">
    <source>
        <dbReference type="SAM" id="MobiDB-lite"/>
    </source>
</evidence>
<name>A0A4R5WPH4_MYCMU</name>
<evidence type="ECO:0000313" key="3">
    <source>
        <dbReference type="EMBL" id="TDK92561.1"/>
    </source>
</evidence>
<feature type="signal peptide" evidence="2">
    <location>
        <begin position="1"/>
        <end position="35"/>
    </location>
</feature>
<feature type="chain" id="PRO_5039122527" description="Protein kinase" evidence="2">
    <location>
        <begin position="36"/>
        <end position="192"/>
    </location>
</feature>
<feature type="compositionally biased region" description="Low complexity" evidence="1">
    <location>
        <begin position="139"/>
        <end position="151"/>
    </location>
</feature>
<sequence>MVVTMSDFRFRAAGLAAATLTGAVLALAGSPLVVAEPATDAQGFLDSTARCPTGDTAVAFGSTASSRVAICRSAGGEYQYRGVRISDGAKLIVAASADGRGGYTATSDGITYTVSAKSLDISAGSQSIRSEPMTFFRSGGPLPGAAAATPAPAAPPVGAPPTPVTGAPAPVPTTPLPPPLPAEVGGSRAGGH</sequence>
<dbReference type="EMBL" id="SDLO01000003">
    <property type="protein sequence ID" value="TDK92561.1"/>
    <property type="molecule type" value="Genomic_DNA"/>
</dbReference>
<accession>A0A4R5WPH4</accession>
<reference evidence="3 4" key="1">
    <citation type="submission" date="2019-01" db="EMBL/GenBank/DDBJ databases">
        <title>High-quality-draft genome sequences of five non-tuberculosis mycobacteriaceae isolated from a nosocomial environment.</title>
        <authorList>
            <person name="Tiago I."/>
            <person name="Alarico S."/>
            <person name="Pereira S.G."/>
            <person name="Coelho C."/>
            <person name="Maranha A."/>
            <person name="Empadinhas N."/>
        </authorList>
    </citation>
    <scope>NUCLEOTIDE SEQUENCE [LARGE SCALE GENOMIC DNA]</scope>
    <source>
        <strain evidence="3 4">24AIII</strain>
    </source>
</reference>
<protein>
    <recommendedName>
        <fullName evidence="5">Protein kinase</fullName>
    </recommendedName>
</protein>
<feature type="compositionally biased region" description="Pro residues" evidence="1">
    <location>
        <begin position="152"/>
        <end position="181"/>
    </location>
</feature>
<proteinExistence type="predicted"/>
<gene>
    <name evidence="3" type="ORF">EUA03_05455</name>
</gene>
<evidence type="ECO:0000256" key="2">
    <source>
        <dbReference type="SAM" id="SignalP"/>
    </source>
</evidence>
<dbReference type="AlphaFoldDB" id="A0A4R5WPH4"/>